<comment type="caution">
    <text evidence="2">The sequence shown here is derived from an EMBL/GenBank/DDBJ whole genome shotgun (WGS) entry which is preliminary data.</text>
</comment>
<evidence type="ECO:0000256" key="1">
    <source>
        <dbReference type="SAM" id="MobiDB-lite"/>
    </source>
</evidence>
<proteinExistence type="predicted"/>
<dbReference type="OrthoDB" id="2875868at2759"/>
<protein>
    <submittedName>
        <fullName evidence="2">Uncharacterized protein</fullName>
    </submittedName>
</protein>
<sequence>MVGWRSAYPELRRAQLPALRARVEAQITLAMAGNHGEGRLLGYDSRSGDLRDHPWPLLADGSRSTPDNLDSHRLTHYYKGPCCFCAYVEASEYTEAKIGLLQEILSAGHPEYVGNYAAICATQTCGYFVLLEPFYAHPSTLVKAYLKRDTPIVSTDPFLFMTDDTPETMERCGLRQVQILSDGTNTLRGSKRLLKQMDPHYFNEFEESLDELVANGLKADKFWDLFVQCTKCNFVLPRHYFPYHHKCATRAISHLLNRERWEPPAKRSRTLRRQDSDSESEPELDVAAPHRQAHGPQAESEGSDSSGDDVDDTATPTQATPVAVRRSPTPGPASSDGLEELRLFGPYH</sequence>
<organism evidence="2 3">
    <name type="scientific">Ephemerocybe angulata</name>
    <dbReference type="NCBI Taxonomy" id="980116"/>
    <lineage>
        <taxon>Eukaryota</taxon>
        <taxon>Fungi</taxon>
        <taxon>Dikarya</taxon>
        <taxon>Basidiomycota</taxon>
        <taxon>Agaricomycotina</taxon>
        <taxon>Agaricomycetes</taxon>
        <taxon>Agaricomycetidae</taxon>
        <taxon>Agaricales</taxon>
        <taxon>Agaricineae</taxon>
        <taxon>Psathyrellaceae</taxon>
        <taxon>Ephemerocybe</taxon>
    </lineage>
</organism>
<dbReference type="AlphaFoldDB" id="A0A8H6H633"/>
<feature type="compositionally biased region" description="Low complexity" evidence="1">
    <location>
        <begin position="313"/>
        <end position="324"/>
    </location>
</feature>
<evidence type="ECO:0000313" key="3">
    <source>
        <dbReference type="Proteomes" id="UP000521943"/>
    </source>
</evidence>
<accession>A0A8H6H633</accession>
<dbReference type="Proteomes" id="UP000521943">
    <property type="component" value="Unassembled WGS sequence"/>
</dbReference>
<name>A0A8H6H633_9AGAR</name>
<dbReference type="EMBL" id="JACGCI010000280">
    <property type="protein sequence ID" value="KAF6741165.1"/>
    <property type="molecule type" value="Genomic_DNA"/>
</dbReference>
<reference evidence="2 3" key="1">
    <citation type="submission" date="2020-07" db="EMBL/GenBank/DDBJ databases">
        <title>Comparative genomics of pyrophilous fungi reveals a link between fire events and developmental genes.</title>
        <authorList>
            <consortium name="DOE Joint Genome Institute"/>
            <person name="Steindorff A.S."/>
            <person name="Carver A."/>
            <person name="Calhoun S."/>
            <person name="Stillman K."/>
            <person name="Liu H."/>
            <person name="Lipzen A."/>
            <person name="Pangilinan J."/>
            <person name="Labutti K."/>
            <person name="Bruns T.D."/>
            <person name="Grigoriev I.V."/>
        </authorList>
    </citation>
    <scope>NUCLEOTIDE SEQUENCE [LARGE SCALE GENOMIC DNA]</scope>
    <source>
        <strain evidence="2 3">CBS 144469</strain>
    </source>
</reference>
<keyword evidence="3" id="KW-1185">Reference proteome</keyword>
<gene>
    <name evidence="2" type="ORF">DFP72DRAFT_1084752</name>
</gene>
<evidence type="ECO:0000313" key="2">
    <source>
        <dbReference type="EMBL" id="KAF6741165.1"/>
    </source>
</evidence>
<feature type="region of interest" description="Disordered" evidence="1">
    <location>
        <begin position="264"/>
        <end position="348"/>
    </location>
</feature>